<dbReference type="AlphaFoldDB" id="A0AAQ1UJ02"/>
<organism evidence="1 2">
    <name type="scientific">Segatella buccae</name>
    <dbReference type="NCBI Taxonomy" id="28126"/>
    <lineage>
        <taxon>Bacteria</taxon>
        <taxon>Pseudomonadati</taxon>
        <taxon>Bacteroidota</taxon>
        <taxon>Bacteroidia</taxon>
        <taxon>Bacteroidales</taxon>
        <taxon>Prevotellaceae</taxon>
        <taxon>Segatella</taxon>
    </lineage>
</organism>
<dbReference type="Proteomes" id="UP000255283">
    <property type="component" value="Unassembled WGS sequence"/>
</dbReference>
<evidence type="ECO:0000313" key="1">
    <source>
        <dbReference type="EMBL" id="SUB80019.1"/>
    </source>
</evidence>
<reference evidence="1 2" key="1">
    <citation type="submission" date="2018-06" db="EMBL/GenBank/DDBJ databases">
        <authorList>
            <consortium name="Pathogen Informatics"/>
            <person name="Doyle S."/>
        </authorList>
    </citation>
    <scope>NUCLEOTIDE SEQUENCE [LARGE SCALE GENOMIC DNA]</scope>
    <source>
        <strain evidence="1 2">NCTC13063</strain>
    </source>
</reference>
<proteinExistence type="predicted"/>
<comment type="caution">
    <text evidence="1">The sequence shown here is derived from an EMBL/GenBank/DDBJ whole genome shotgun (WGS) entry which is preliminary data.</text>
</comment>
<sequence>MSLSLLMLCLAFLNCTGKQSQSYSCDITVEKIKISECDTCYYVYMLATIGEPNADSVYLPPYVGEHGDRLDCLPSYIKMKIHKKEINFNKTLGFGFIPKQDKRKKLLLLWQQVSKNYLPVDSFKKIFQRQLSLMIWKKTLTSFIRIEFCFTESMVALKETSVKLFHVTGCLLTAVLSTLLISFTSNALQNLGI</sequence>
<protein>
    <submittedName>
        <fullName evidence="1">Uncharacterized protein</fullName>
    </submittedName>
</protein>
<evidence type="ECO:0000313" key="2">
    <source>
        <dbReference type="Proteomes" id="UP000255283"/>
    </source>
</evidence>
<accession>A0AAQ1UJ02</accession>
<name>A0AAQ1UJ02_9BACT</name>
<dbReference type="EMBL" id="UGTJ01000001">
    <property type="protein sequence ID" value="SUB80019.1"/>
    <property type="molecule type" value="Genomic_DNA"/>
</dbReference>
<gene>
    <name evidence="1" type="ORF">NCTC13063_01296</name>
</gene>